<feature type="transmembrane region" description="Helical" evidence="10">
    <location>
        <begin position="261"/>
        <end position="283"/>
    </location>
</feature>
<accession>A0A316U1G4</accession>
<feature type="domain" description="Major facilitator superfamily (MFS) profile" evidence="11">
    <location>
        <begin position="12"/>
        <end position="453"/>
    </location>
</feature>
<evidence type="ECO:0000256" key="3">
    <source>
        <dbReference type="ARBA" id="ARBA00022448"/>
    </source>
</evidence>
<sequence length="532" mass="57470">MTLPPKVYTFLCGCFAALGSITYGYDLGVIAGVIVAPAFLNRMDNPSADYTGFIVSSMLLGALCGSVPAALVADKFSRRAAILAFAIVFLLGGSLQTGAMNRGMMLAGRFFAGLGIGGLTVLAPLYQSEIAHPSIRGRLTTLQQFFLGIGALLASFVVYGCTRNYPGTVFEWRFPLALQLSPAVPLAGLIFLFPESPRWLVAHGREDDARRSLARLHASGDETDVFVVSQLAEIKVAVQEERRQTAKWSRFVTDKQAFRKVMIGIILQFSVQMTGVSAIQYFAPAIFKGFGFGTEQTLLLQSINSIIAIIGEISCIVFVDRLGRRLPLIWCNMAVGSTFIVVIILQALFPPTDAGVFNVGAGRTFVAMTWIFNFFFSAGIGPLSFAIPVEILSTDLRAKGSALAAMSCWISNFMIGQITPKALATSQWRYYLLFAICGFTNALTFWAILPETKGRSLEEMDMYFEETPWLVLGKTGKIKQKDAEDRLRQGIVAGGAAGGAQGQWGDEESAGDHAGEIKKSATGDVGVNTLDA</sequence>
<comment type="subcellular location">
    <subcellularLocation>
        <location evidence="1">Membrane</location>
        <topology evidence="1">Multi-pass membrane protein</topology>
    </subcellularLocation>
</comment>
<evidence type="ECO:0000256" key="8">
    <source>
        <dbReference type="RuleBase" id="RU003346"/>
    </source>
</evidence>
<keyword evidence="6 10" id="KW-0472">Membrane</keyword>
<feature type="transmembrane region" description="Helical" evidence="10">
    <location>
        <begin position="430"/>
        <end position="449"/>
    </location>
</feature>
<feature type="transmembrane region" description="Helical" evidence="10">
    <location>
        <begin position="52"/>
        <end position="73"/>
    </location>
</feature>
<gene>
    <name evidence="12" type="ORF">BCV69DRAFT_263731</name>
</gene>
<comment type="similarity">
    <text evidence="2 8">Belongs to the major facilitator superfamily. Sugar transporter (TC 2.A.1.1) family.</text>
</comment>
<dbReference type="FunFam" id="1.20.1250.20:FF:000090">
    <property type="entry name" value="MFS sugar transporter, putative"/>
    <property type="match status" value="1"/>
</dbReference>
<feature type="transmembrane region" description="Helical" evidence="10">
    <location>
        <begin position="139"/>
        <end position="160"/>
    </location>
</feature>
<evidence type="ECO:0000313" key="13">
    <source>
        <dbReference type="Proteomes" id="UP000245942"/>
    </source>
</evidence>
<dbReference type="AlphaFoldDB" id="A0A316U1G4"/>
<evidence type="ECO:0000256" key="4">
    <source>
        <dbReference type="ARBA" id="ARBA00022692"/>
    </source>
</evidence>
<evidence type="ECO:0000259" key="11">
    <source>
        <dbReference type="PROSITE" id="PS50850"/>
    </source>
</evidence>
<dbReference type="STRING" id="1684307.A0A316U1G4"/>
<feature type="compositionally biased region" description="Basic and acidic residues" evidence="9">
    <location>
        <begin position="510"/>
        <end position="521"/>
    </location>
</feature>
<dbReference type="SUPFAM" id="SSF103473">
    <property type="entry name" value="MFS general substrate transporter"/>
    <property type="match status" value="1"/>
</dbReference>
<dbReference type="Proteomes" id="UP000245942">
    <property type="component" value="Unassembled WGS sequence"/>
</dbReference>
<dbReference type="InterPro" id="IPR005828">
    <property type="entry name" value="MFS_sugar_transport-like"/>
</dbReference>
<feature type="transmembrane region" description="Helical" evidence="10">
    <location>
        <begin position="298"/>
        <end position="319"/>
    </location>
</feature>
<dbReference type="InterPro" id="IPR020846">
    <property type="entry name" value="MFS_dom"/>
</dbReference>
<feature type="transmembrane region" description="Helical" evidence="10">
    <location>
        <begin position="172"/>
        <end position="193"/>
    </location>
</feature>
<keyword evidence="4 10" id="KW-0812">Transmembrane</keyword>
<feature type="region of interest" description="Disordered" evidence="9">
    <location>
        <begin position="496"/>
        <end position="532"/>
    </location>
</feature>
<evidence type="ECO:0000256" key="2">
    <source>
        <dbReference type="ARBA" id="ARBA00010992"/>
    </source>
</evidence>
<evidence type="ECO:0000256" key="9">
    <source>
        <dbReference type="SAM" id="MobiDB-lite"/>
    </source>
</evidence>
<dbReference type="GO" id="GO:0005351">
    <property type="term" value="F:carbohydrate:proton symporter activity"/>
    <property type="evidence" value="ECO:0007669"/>
    <property type="project" value="TreeGrafter"/>
</dbReference>
<evidence type="ECO:0000256" key="5">
    <source>
        <dbReference type="ARBA" id="ARBA00022989"/>
    </source>
</evidence>
<proteinExistence type="inferred from homology"/>
<dbReference type="RefSeq" id="XP_025345453.1">
    <property type="nucleotide sequence ID" value="XM_025490740.1"/>
</dbReference>
<keyword evidence="13" id="KW-1185">Reference proteome</keyword>
<dbReference type="Gene3D" id="1.20.1250.20">
    <property type="entry name" value="MFS general substrate transporter like domains"/>
    <property type="match status" value="1"/>
</dbReference>
<dbReference type="PANTHER" id="PTHR48022:SF37">
    <property type="entry name" value="MAJOR FACILITATOR SUPERFAMILY (MFS) PROFILE DOMAIN-CONTAINING PROTEIN-RELATED"/>
    <property type="match status" value="1"/>
</dbReference>
<dbReference type="PROSITE" id="PS00217">
    <property type="entry name" value="SUGAR_TRANSPORT_2"/>
    <property type="match status" value="1"/>
</dbReference>
<evidence type="ECO:0000256" key="6">
    <source>
        <dbReference type="ARBA" id="ARBA00023136"/>
    </source>
</evidence>
<dbReference type="InterPro" id="IPR003663">
    <property type="entry name" value="Sugar/inositol_transpt"/>
</dbReference>
<keyword evidence="3 8" id="KW-0813">Transport</keyword>
<dbReference type="InterPro" id="IPR036259">
    <property type="entry name" value="MFS_trans_sf"/>
</dbReference>
<dbReference type="PRINTS" id="PR00171">
    <property type="entry name" value="SUGRTRNSPORT"/>
</dbReference>
<dbReference type="GeneID" id="37012474"/>
<dbReference type="PANTHER" id="PTHR48022">
    <property type="entry name" value="PLASTIDIC GLUCOSE TRANSPORTER 4"/>
    <property type="match status" value="1"/>
</dbReference>
<dbReference type="PROSITE" id="PS50850">
    <property type="entry name" value="MFS"/>
    <property type="match status" value="1"/>
</dbReference>
<dbReference type="EMBL" id="KZ819337">
    <property type="protein sequence ID" value="PWN18293.1"/>
    <property type="molecule type" value="Genomic_DNA"/>
</dbReference>
<feature type="transmembrane region" description="Helical" evidence="10">
    <location>
        <begin position="326"/>
        <end position="349"/>
    </location>
</feature>
<name>A0A316U1G4_9BASI</name>
<organism evidence="12 13">
    <name type="scientific">Pseudomicrostroma glucosiphilum</name>
    <dbReference type="NCBI Taxonomy" id="1684307"/>
    <lineage>
        <taxon>Eukaryota</taxon>
        <taxon>Fungi</taxon>
        <taxon>Dikarya</taxon>
        <taxon>Basidiomycota</taxon>
        <taxon>Ustilaginomycotina</taxon>
        <taxon>Exobasidiomycetes</taxon>
        <taxon>Microstromatales</taxon>
        <taxon>Microstromatales incertae sedis</taxon>
        <taxon>Pseudomicrostroma</taxon>
    </lineage>
</organism>
<protein>
    <submittedName>
        <fullName evidence="12">General substrate transporter</fullName>
    </submittedName>
</protein>
<evidence type="ECO:0000313" key="12">
    <source>
        <dbReference type="EMBL" id="PWN18293.1"/>
    </source>
</evidence>
<feature type="transmembrane region" description="Helical" evidence="10">
    <location>
        <begin position="401"/>
        <end position="418"/>
    </location>
</feature>
<comment type="catalytic activity">
    <reaction evidence="7">
        <text>myo-inositol(out) + H(+)(out) = myo-inositol(in) + H(+)(in)</text>
        <dbReference type="Rhea" id="RHEA:60364"/>
        <dbReference type="ChEBI" id="CHEBI:15378"/>
        <dbReference type="ChEBI" id="CHEBI:17268"/>
    </reaction>
</comment>
<dbReference type="GO" id="GO:0016020">
    <property type="term" value="C:membrane"/>
    <property type="evidence" value="ECO:0007669"/>
    <property type="project" value="UniProtKB-SubCell"/>
</dbReference>
<evidence type="ECO:0000256" key="1">
    <source>
        <dbReference type="ARBA" id="ARBA00004141"/>
    </source>
</evidence>
<reference evidence="12 13" key="1">
    <citation type="journal article" date="2018" name="Mol. Biol. Evol.">
        <title>Broad Genomic Sampling Reveals a Smut Pathogenic Ancestry of the Fungal Clade Ustilaginomycotina.</title>
        <authorList>
            <person name="Kijpornyongpan T."/>
            <person name="Mondo S.J."/>
            <person name="Barry K."/>
            <person name="Sandor L."/>
            <person name="Lee J."/>
            <person name="Lipzen A."/>
            <person name="Pangilinan J."/>
            <person name="LaButti K."/>
            <person name="Hainaut M."/>
            <person name="Henrissat B."/>
            <person name="Grigoriev I.V."/>
            <person name="Spatafora J.W."/>
            <person name="Aime M.C."/>
        </authorList>
    </citation>
    <scope>NUCLEOTIDE SEQUENCE [LARGE SCALE GENOMIC DNA]</scope>
    <source>
        <strain evidence="12 13">MCA 4718</strain>
    </source>
</reference>
<keyword evidence="5 10" id="KW-1133">Transmembrane helix</keyword>
<evidence type="ECO:0000256" key="7">
    <source>
        <dbReference type="ARBA" id="ARBA00049119"/>
    </source>
</evidence>
<feature type="transmembrane region" description="Helical" evidence="10">
    <location>
        <begin position="369"/>
        <end position="389"/>
    </location>
</feature>
<dbReference type="Pfam" id="PF00083">
    <property type="entry name" value="Sugar_tr"/>
    <property type="match status" value="1"/>
</dbReference>
<dbReference type="NCBIfam" id="TIGR00879">
    <property type="entry name" value="SP"/>
    <property type="match status" value="1"/>
</dbReference>
<feature type="transmembrane region" description="Helical" evidence="10">
    <location>
        <begin position="7"/>
        <end position="40"/>
    </location>
</feature>
<dbReference type="OrthoDB" id="4142200at2759"/>
<evidence type="ECO:0000256" key="10">
    <source>
        <dbReference type="SAM" id="Phobius"/>
    </source>
</evidence>
<feature type="transmembrane region" description="Helical" evidence="10">
    <location>
        <begin position="80"/>
        <end position="100"/>
    </location>
</feature>
<dbReference type="InterPro" id="IPR050360">
    <property type="entry name" value="MFS_Sugar_Transporters"/>
</dbReference>
<dbReference type="InterPro" id="IPR005829">
    <property type="entry name" value="Sugar_transporter_CS"/>
</dbReference>
<feature type="transmembrane region" description="Helical" evidence="10">
    <location>
        <begin position="106"/>
        <end position="127"/>
    </location>
</feature>